<dbReference type="EMBL" id="JAGGKV010000001">
    <property type="protein sequence ID" value="MBP1961186.1"/>
    <property type="molecule type" value="Genomic_DNA"/>
</dbReference>
<organism evidence="1 2">
    <name type="scientific">Paenibacillus aceris</name>
    <dbReference type="NCBI Taxonomy" id="869555"/>
    <lineage>
        <taxon>Bacteria</taxon>
        <taxon>Bacillati</taxon>
        <taxon>Bacillota</taxon>
        <taxon>Bacilli</taxon>
        <taxon>Bacillales</taxon>
        <taxon>Paenibacillaceae</taxon>
        <taxon>Paenibacillus</taxon>
    </lineage>
</organism>
<sequence length="160" mass="18300">MGMIGYLKQISTESLEGIIAGNMNIAEFIYSNESESNSLDLDKAWHAIHFLLNESAWEGQHPFYNVILGGIELGDDLGYGPARYLTSEEVKEVALSLSNLNENELKNRFSPEKMKELDIYPSIDWAEQGDLEYVFSYYEELKKYYIEASEKNSAMLLYIS</sequence>
<name>A0ABS4HRE2_9BACL</name>
<dbReference type="SUPFAM" id="SSF111069">
    <property type="entry name" value="Hypothetical protein yfbM"/>
    <property type="match status" value="1"/>
</dbReference>
<evidence type="ECO:0000313" key="2">
    <source>
        <dbReference type="Proteomes" id="UP001519344"/>
    </source>
</evidence>
<dbReference type="Pfam" id="PF08974">
    <property type="entry name" value="DUF1877"/>
    <property type="match status" value="1"/>
</dbReference>
<dbReference type="Proteomes" id="UP001519344">
    <property type="component" value="Unassembled WGS sequence"/>
</dbReference>
<accession>A0ABS4HRE2</accession>
<dbReference type="RefSeq" id="WP_167064256.1">
    <property type="nucleotide sequence ID" value="NZ_JAAOZR010000031.1"/>
</dbReference>
<dbReference type="InterPro" id="IPR035944">
    <property type="entry name" value="YfbM-like_sf"/>
</dbReference>
<protein>
    <recommendedName>
        <fullName evidence="3">DUF1877 family protein</fullName>
    </recommendedName>
</protein>
<dbReference type="InterPro" id="IPR015068">
    <property type="entry name" value="DUF1877"/>
</dbReference>
<keyword evidence="2" id="KW-1185">Reference proteome</keyword>
<proteinExistence type="predicted"/>
<evidence type="ECO:0000313" key="1">
    <source>
        <dbReference type="EMBL" id="MBP1961186.1"/>
    </source>
</evidence>
<reference evidence="1 2" key="1">
    <citation type="submission" date="2021-03" db="EMBL/GenBank/DDBJ databases">
        <title>Genomic Encyclopedia of Type Strains, Phase IV (KMG-IV): sequencing the most valuable type-strain genomes for metagenomic binning, comparative biology and taxonomic classification.</title>
        <authorList>
            <person name="Goeker M."/>
        </authorList>
    </citation>
    <scope>NUCLEOTIDE SEQUENCE [LARGE SCALE GENOMIC DNA]</scope>
    <source>
        <strain evidence="1 2">DSM 24950</strain>
    </source>
</reference>
<comment type="caution">
    <text evidence="1">The sequence shown here is derived from an EMBL/GenBank/DDBJ whole genome shotgun (WGS) entry which is preliminary data.</text>
</comment>
<evidence type="ECO:0008006" key="3">
    <source>
        <dbReference type="Google" id="ProtNLM"/>
    </source>
</evidence>
<dbReference type="Gene3D" id="3.40.1760.10">
    <property type="entry name" value="YfbM-like super family"/>
    <property type="match status" value="1"/>
</dbReference>
<gene>
    <name evidence="1" type="ORF">J2Z65_000380</name>
</gene>